<proteinExistence type="predicted"/>
<keyword evidence="2" id="KW-1185">Reference proteome</keyword>
<dbReference type="AlphaFoldDB" id="A0AAU9RTV6"/>
<accession>A0AAU9RTV6</accession>
<evidence type="ECO:0000313" key="2">
    <source>
        <dbReference type="Proteomes" id="UP000836841"/>
    </source>
</evidence>
<name>A0AAU9RTV6_THLAR</name>
<sequence>MAMFDLIYSQSKKKLNRKNMRNEAEVNCIKVITFQASNMIMKDVVASTLLSTGLFATTFTS</sequence>
<evidence type="ECO:0000313" key="1">
    <source>
        <dbReference type="EMBL" id="CAH2047759.1"/>
    </source>
</evidence>
<dbReference type="EMBL" id="OU466858">
    <property type="protein sequence ID" value="CAH2047759.1"/>
    <property type="molecule type" value="Genomic_DNA"/>
</dbReference>
<protein>
    <submittedName>
        <fullName evidence="1">Uncharacterized protein</fullName>
    </submittedName>
</protein>
<organism evidence="1 2">
    <name type="scientific">Thlaspi arvense</name>
    <name type="common">Field penny-cress</name>
    <dbReference type="NCBI Taxonomy" id="13288"/>
    <lineage>
        <taxon>Eukaryota</taxon>
        <taxon>Viridiplantae</taxon>
        <taxon>Streptophyta</taxon>
        <taxon>Embryophyta</taxon>
        <taxon>Tracheophyta</taxon>
        <taxon>Spermatophyta</taxon>
        <taxon>Magnoliopsida</taxon>
        <taxon>eudicotyledons</taxon>
        <taxon>Gunneridae</taxon>
        <taxon>Pentapetalae</taxon>
        <taxon>rosids</taxon>
        <taxon>malvids</taxon>
        <taxon>Brassicales</taxon>
        <taxon>Brassicaceae</taxon>
        <taxon>Thlaspideae</taxon>
        <taxon>Thlaspi</taxon>
    </lineage>
</organism>
<gene>
    <name evidence="1" type="ORF">TAV2_LOCUS7181</name>
</gene>
<reference evidence="1 2" key="1">
    <citation type="submission" date="2022-03" db="EMBL/GenBank/DDBJ databases">
        <authorList>
            <person name="Nunn A."/>
            <person name="Chopra R."/>
            <person name="Nunn A."/>
            <person name="Contreras Garrido A."/>
        </authorList>
    </citation>
    <scope>NUCLEOTIDE SEQUENCE [LARGE SCALE GENOMIC DNA]</scope>
</reference>
<dbReference type="Proteomes" id="UP000836841">
    <property type="component" value="Chromosome 2"/>
</dbReference>